<keyword evidence="5" id="KW-1185">Reference proteome</keyword>
<evidence type="ECO:0000259" key="2">
    <source>
        <dbReference type="Pfam" id="PF01789"/>
    </source>
</evidence>
<dbReference type="InterPro" id="IPR002683">
    <property type="entry name" value="PsbP_C"/>
</dbReference>
<feature type="chain" id="PRO_5046006971" evidence="1">
    <location>
        <begin position="28"/>
        <end position="628"/>
    </location>
</feature>
<evidence type="ECO:0000313" key="5">
    <source>
        <dbReference type="Proteomes" id="UP001596047"/>
    </source>
</evidence>
<accession>A0ABW0W244</accession>
<dbReference type="RefSeq" id="WP_379189051.1">
    <property type="nucleotide sequence ID" value="NZ_JBHSOW010000057.1"/>
</dbReference>
<dbReference type="Gene3D" id="3.30.457.10">
    <property type="entry name" value="Copper amine oxidase-like, N-terminal domain"/>
    <property type="match status" value="1"/>
</dbReference>
<keyword evidence="1" id="KW-0732">Signal</keyword>
<dbReference type="Gene3D" id="3.40.1000.10">
    <property type="entry name" value="Mog1/PsbP, alpha/beta/alpha sandwich"/>
    <property type="match status" value="1"/>
</dbReference>
<reference evidence="5" key="1">
    <citation type="journal article" date="2019" name="Int. J. Syst. Evol. Microbiol.">
        <title>The Global Catalogue of Microorganisms (GCM) 10K type strain sequencing project: providing services to taxonomists for standard genome sequencing and annotation.</title>
        <authorList>
            <consortium name="The Broad Institute Genomics Platform"/>
            <consortium name="The Broad Institute Genome Sequencing Center for Infectious Disease"/>
            <person name="Wu L."/>
            <person name="Ma J."/>
        </authorList>
    </citation>
    <scope>NUCLEOTIDE SEQUENCE [LARGE SCALE GENOMIC DNA]</scope>
    <source>
        <strain evidence="5">CGMCC 1.3240</strain>
    </source>
</reference>
<dbReference type="SUPFAM" id="SSF55724">
    <property type="entry name" value="Mog1p/PsbP-like"/>
    <property type="match status" value="1"/>
</dbReference>
<dbReference type="InterPro" id="IPR036582">
    <property type="entry name" value="Mao_N_sf"/>
</dbReference>
<dbReference type="InterPro" id="IPR016123">
    <property type="entry name" value="Mog1/PsbP_a/b/a-sand"/>
</dbReference>
<dbReference type="EMBL" id="JBHSOW010000057">
    <property type="protein sequence ID" value="MFC5650491.1"/>
    <property type="molecule type" value="Genomic_DNA"/>
</dbReference>
<gene>
    <name evidence="4" type="ORF">ACFPYJ_15450</name>
</gene>
<dbReference type="Proteomes" id="UP001596047">
    <property type="component" value="Unassembled WGS sequence"/>
</dbReference>
<dbReference type="Pfam" id="PF01789">
    <property type="entry name" value="PsbP"/>
    <property type="match status" value="1"/>
</dbReference>
<evidence type="ECO:0000313" key="4">
    <source>
        <dbReference type="EMBL" id="MFC5650491.1"/>
    </source>
</evidence>
<name>A0ABW0W244_9BACL</name>
<evidence type="ECO:0000259" key="3">
    <source>
        <dbReference type="Pfam" id="PF07833"/>
    </source>
</evidence>
<feature type="domain" description="Copper amine oxidase-like N-terminal" evidence="3">
    <location>
        <begin position="49"/>
        <end position="142"/>
    </location>
</feature>
<protein>
    <submittedName>
        <fullName evidence="4">Stalk domain-containing protein</fullName>
    </submittedName>
</protein>
<comment type="caution">
    <text evidence="4">The sequence shown here is derived from an EMBL/GenBank/DDBJ whole genome shotgun (WGS) entry which is preliminary data.</text>
</comment>
<proteinExistence type="predicted"/>
<feature type="domain" description="PsbP C-terminal" evidence="2">
    <location>
        <begin position="491"/>
        <end position="626"/>
    </location>
</feature>
<dbReference type="SUPFAM" id="SSF55383">
    <property type="entry name" value="Copper amine oxidase, domain N"/>
    <property type="match status" value="1"/>
</dbReference>
<evidence type="ECO:0000256" key="1">
    <source>
        <dbReference type="SAM" id="SignalP"/>
    </source>
</evidence>
<dbReference type="InterPro" id="IPR012854">
    <property type="entry name" value="Cu_amine_oxidase-like_N"/>
</dbReference>
<sequence length="628" mass="69215">MMKRLVVMFTALCMFIALLPAVAGASAAPLEIKLSIGSPALTVNGVISTIEKPFQVKGTTFIPLSVITKAFGAGLKLEKNKIITLTYNQTSVILTIGSKVVKVNGAASTLAAEAKVVNNTTMVPLRVIATSFGATISVAGKQIIIKGVKAGAAGGGDDTNTGGINPDAGKSKVGDSYYGWSMNYPTDVSLSYQSDNGNATVWSDGSGDPSIVVTVDDVDQPYTREELREYVQDYFNETEFIVEKKSITVGDSTFEKVVSRDRKGWFFEYRAIQQGNRIYIVMAGAKSETRDGLNKYQSLLDSFKITFAFNDPTLKDVTKVKDGFMTVVDKEYGLTVKLPVDWVRDTESDRPKYESEDGFMDFRISSVNNTETDVQWMQRNRASIESDFQPDYLRNVTESTNSLADGPAQVLTYEFSLDKKTWYSEHDVYLVSGKHRYTAQFMYSMEDPSKGESLFNQIMHSLDINTAYVDANFSDIEETQDLDATITKTSKKYGYSITLPESWSGIKKDFEKDAVVYGVPYGAFSINVIDINGTASQFAEAIKQNASEDVDMIAAGAVVQTAFVTVNGKTLYKVVTELPKTEIPHTIVQYVFDKNGSVYILSFSVITANYTEKSRNLYDQIAASFTLN</sequence>
<feature type="signal peptide" evidence="1">
    <location>
        <begin position="1"/>
        <end position="27"/>
    </location>
</feature>
<organism evidence="4 5">
    <name type="scientific">Paenibacillus solisilvae</name>
    <dbReference type="NCBI Taxonomy" id="2486751"/>
    <lineage>
        <taxon>Bacteria</taxon>
        <taxon>Bacillati</taxon>
        <taxon>Bacillota</taxon>
        <taxon>Bacilli</taxon>
        <taxon>Bacillales</taxon>
        <taxon>Paenibacillaceae</taxon>
        <taxon>Paenibacillus</taxon>
    </lineage>
</organism>
<dbReference type="Pfam" id="PF07833">
    <property type="entry name" value="Cu_amine_oxidN1"/>
    <property type="match status" value="1"/>
</dbReference>